<dbReference type="EMBL" id="MCFA01000069">
    <property type="protein sequence ID" value="ORY10735.1"/>
    <property type="molecule type" value="Genomic_DNA"/>
</dbReference>
<dbReference type="ESTHER" id="9pleo-a0a1y1zlm3">
    <property type="family name" value="Fungal_carboxylesterase_lipase"/>
</dbReference>
<keyword evidence="2 3" id="KW-0378">Hydrolase</keyword>
<name>A0A1Y1ZLM3_9PLEO</name>
<sequence>MQFFATVFVLLGLTAHHVRGDIVSDALSATPTATITSYGNIIGTTTSITGSTGTAIAVNKFLGIPFAAPPTGSAGRFAPPKPPSKWTGNLDTTKVKPACIQNFAPTANRTFVEEVFNNPHPPAGENEDCLYLNVFAPKKKWDPSKPPYPVMFWIFGGGWKFGSSTLPMYDGSHFAALEDVIIVTVAYRTNAFGLPQTGAITNATERNLAQLDQRAGLDWVQKNIAQFGGDNKSVTIFGESAGGTAVDMLLTSYPKGSTPPFRAAIMESGVLAYLPLPPCFTNDYIIWEGLARALSCPNPTDADAAFACVKGKTTAEIKKAQEDFPAIAFAQANECDNFTVVTDPRNRMETGNFAQVPVMLGSNTQDGSFYADFYRDSNLDTYWAGSFGSGDFVNAQRDRVKTAYPINGEDGRVDLMTQLTQIATDWNFHCPAVFHAGASAKYVPTYRYLFNATFPNTRIQDPARWPEKYQGAYHTSEIPFVFNTFPSAGATPDEVKLGDTMRKAWAAFARNPNQAPITGWAPSGTDGADAMMFGKGDNGTAGMVKETGKCEAVWRDWIQAWRP</sequence>
<evidence type="ECO:0000259" key="4">
    <source>
        <dbReference type="Pfam" id="PF00135"/>
    </source>
</evidence>
<dbReference type="SUPFAM" id="SSF53474">
    <property type="entry name" value="alpha/beta-Hydrolases"/>
    <property type="match status" value="1"/>
</dbReference>
<dbReference type="InterPro" id="IPR050309">
    <property type="entry name" value="Type-B_Carboxylest/Lipase"/>
</dbReference>
<proteinExistence type="inferred from homology"/>
<evidence type="ECO:0000313" key="5">
    <source>
        <dbReference type="EMBL" id="ORY10735.1"/>
    </source>
</evidence>
<gene>
    <name evidence="5" type="ORF">BCR34DRAFT_485201</name>
</gene>
<reference evidence="5 6" key="1">
    <citation type="submission" date="2016-07" db="EMBL/GenBank/DDBJ databases">
        <title>Pervasive Adenine N6-methylation of Active Genes in Fungi.</title>
        <authorList>
            <consortium name="DOE Joint Genome Institute"/>
            <person name="Mondo S.J."/>
            <person name="Dannebaum R.O."/>
            <person name="Kuo R.C."/>
            <person name="Labutti K."/>
            <person name="Haridas S."/>
            <person name="Kuo A."/>
            <person name="Salamov A."/>
            <person name="Ahrendt S.R."/>
            <person name="Lipzen A."/>
            <person name="Sullivan W."/>
            <person name="Andreopoulos W.B."/>
            <person name="Clum A."/>
            <person name="Lindquist E."/>
            <person name="Daum C."/>
            <person name="Ramamoorthy G.K."/>
            <person name="Gryganskyi A."/>
            <person name="Culley D."/>
            <person name="Magnuson J.K."/>
            <person name="James T.Y."/>
            <person name="O'Malley M.A."/>
            <person name="Stajich J.E."/>
            <person name="Spatafora J.W."/>
            <person name="Visel A."/>
            <person name="Grigoriev I.V."/>
        </authorList>
    </citation>
    <scope>NUCLEOTIDE SEQUENCE [LARGE SCALE GENOMIC DNA]</scope>
    <source>
        <strain evidence="5 6">CBS 115471</strain>
    </source>
</reference>
<comment type="caution">
    <text evidence="5">The sequence shown here is derived from an EMBL/GenBank/DDBJ whole genome shotgun (WGS) entry which is preliminary data.</text>
</comment>
<dbReference type="OrthoDB" id="408631at2759"/>
<dbReference type="AlphaFoldDB" id="A0A1Y1ZLM3"/>
<evidence type="ECO:0000256" key="1">
    <source>
        <dbReference type="ARBA" id="ARBA00005964"/>
    </source>
</evidence>
<dbReference type="PRINTS" id="PR00878">
    <property type="entry name" value="CHOLNESTRASE"/>
</dbReference>
<feature type="signal peptide" evidence="3">
    <location>
        <begin position="1"/>
        <end position="20"/>
    </location>
</feature>
<keyword evidence="3" id="KW-0732">Signal</keyword>
<dbReference type="PROSITE" id="PS00941">
    <property type="entry name" value="CARBOXYLESTERASE_B_2"/>
    <property type="match status" value="1"/>
</dbReference>
<dbReference type="InterPro" id="IPR029058">
    <property type="entry name" value="AB_hydrolase_fold"/>
</dbReference>
<feature type="domain" description="Carboxylesterase type B" evidence="4">
    <location>
        <begin position="36"/>
        <end position="523"/>
    </location>
</feature>
<dbReference type="InterPro" id="IPR002018">
    <property type="entry name" value="CarbesteraseB"/>
</dbReference>
<dbReference type="Gene3D" id="3.40.50.1820">
    <property type="entry name" value="alpha/beta hydrolase"/>
    <property type="match status" value="1"/>
</dbReference>
<evidence type="ECO:0000256" key="2">
    <source>
        <dbReference type="ARBA" id="ARBA00022801"/>
    </source>
</evidence>
<organism evidence="5 6">
    <name type="scientific">Clohesyomyces aquaticus</name>
    <dbReference type="NCBI Taxonomy" id="1231657"/>
    <lineage>
        <taxon>Eukaryota</taxon>
        <taxon>Fungi</taxon>
        <taxon>Dikarya</taxon>
        <taxon>Ascomycota</taxon>
        <taxon>Pezizomycotina</taxon>
        <taxon>Dothideomycetes</taxon>
        <taxon>Pleosporomycetidae</taxon>
        <taxon>Pleosporales</taxon>
        <taxon>Lindgomycetaceae</taxon>
        <taxon>Clohesyomyces</taxon>
    </lineage>
</organism>
<dbReference type="Pfam" id="PF00135">
    <property type="entry name" value="COesterase"/>
    <property type="match status" value="1"/>
</dbReference>
<dbReference type="EC" id="3.1.1.-" evidence="3"/>
<dbReference type="InterPro" id="IPR019826">
    <property type="entry name" value="Carboxylesterase_B_AS"/>
</dbReference>
<feature type="chain" id="PRO_5011832014" description="Carboxylic ester hydrolase" evidence="3">
    <location>
        <begin position="21"/>
        <end position="563"/>
    </location>
</feature>
<dbReference type="GO" id="GO:0004104">
    <property type="term" value="F:cholinesterase activity"/>
    <property type="evidence" value="ECO:0007669"/>
    <property type="project" value="InterPro"/>
</dbReference>
<dbReference type="PANTHER" id="PTHR11559">
    <property type="entry name" value="CARBOXYLESTERASE"/>
    <property type="match status" value="1"/>
</dbReference>
<dbReference type="PROSITE" id="PS00122">
    <property type="entry name" value="CARBOXYLESTERASE_B_1"/>
    <property type="match status" value="1"/>
</dbReference>
<accession>A0A1Y1ZLM3</accession>
<evidence type="ECO:0000313" key="6">
    <source>
        <dbReference type="Proteomes" id="UP000193144"/>
    </source>
</evidence>
<dbReference type="STRING" id="1231657.A0A1Y1ZLM3"/>
<dbReference type="InterPro" id="IPR019819">
    <property type="entry name" value="Carboxylesterase_B_CS"/>
</dbReference>
<protein>
    <recommendedName>
        <fullName evidence="3">Carboxylic ester hydrolase</fullName>
        <ecNumber evidence="3">3.1.1.-</ecNumber>
    </recommendedName>
</protein>
<evidence type="ECO:0000256" key="3">
    <source>
        <dbReference type="RuleBase" id="RU361235"/>
    </source>
</evidence>
<comment type="similarity">
    <text evidence="1 3">Belongs to the type-B carboxylesterase/lipase family.</text>
</comment>
<dbReference type="Proteomes" id="UP000193144">
    <property type="component" value="Unassembled WGS sequence"/>
</dbReference>
<dbReference type="InterPro" id="IPR000997">
    <property type="entry name" value="Cholinesterase"/>
</dbReference>
<keyword evidence="6" id="KW-1185">Reference proteome</keyword>